<reference evidence="4" key="1">
    <citation type="submission" date="2018-06" db="EMBL/GenBank/DDBJ databases">
        <authorList>
            <person name="Zhirakovskaya E."/>
        </authorList>
    </citation>
    <scope>NUCLEOTIDE SEQUENCE</scope>
</reference>
<sequence>MEDLFGASAFHMADVGGKTSSYRRALAMGRIMVGATAFAHIRDQTLPKGDVLKIAEMAGITGAKKTADLIPLCHPLPLDHVAIRLLLEPETNSVAVYAMVACFAKTGVEMEALSAVNGALLTLYDLTKPVEPALRLCDISLLLKEGGKSGTWIRPEGLPDVVAGLVKTAAARPLEGVNCAVLTLSDRAFSGTYSDRSGPALSAALQGLGARIVVSEILPDDQD</sequence>
<dbReference type="SUPFAM" id="SSF55040">
    <property type="entry name" value="Molybdenum cofactor biosynthesis protein C, MoaC"/>
    <property type="match status" value="1"/>
</dbReference>
<keyword evidence="2" id="KW-0501">Molybdenum cofactor biosynthesis</keyword>
<proteinExistence type="predicted"/>
<evidence type="ECO:0000313" key="4">
    <source>
        <dbReference type="EMBL" id="VAW02208.1"/>
    </source>
</evidence>
<dbReference type="Pfam" id="PF01967">
    <property type="entry name" value="MoaC"/>
    <property type="match status" value="1"/>
</dbReference>
<evidence type="ECO:0000256" key="1">
    <source>
        <dbReference type="ARBA" id="ARBA00005046"/>
    </source>
</evidence>
<dbReference type="InterPro" id="IPR023045">
    <property type="entry name" value="MoaC"/>
</dbReference>
<dbReference type="NCBIfam" id="NF006870">
    <property type="entry name" value="PRK09364.1"/>
    <property type="match status" value="1"/>
</dbReference>
<name>A0A3B0SAS6_9ZZZZ</name>
<feature type="non-terminal residue" evidence="4">
    <location>
        <position position="223"/>
    </location>
</feature>
<dbReference type="GO" id="GO:0061798">
    <property type="term" value="F:GTP 3',8'-cyclase activity"/>
    <property type="evidence" value="ECO:0007669"/>
    <property type="project" value="TreeGrafter"/>
</dbReference>
<dbReference type="InterPro" id="IPR050105">
    <property type="entry name" value="MoCo_biosynth_MoaA/MoaC"/>
</dbReference>
<dbReference type="InterPro" id="IPR036522">
    <property type="entry name" value="MoaC_sf"/>
</dbReference>
<dbReference type="GO" id="GO:0006777">
    <property type="term" value="P:Mo-molybdopterin cofactor biosynthetic process"/>
    <property type="evidence" value="ECO:0007669"/>
    <property type="project" value="UniProtKB-KW"/>
</dbReference>
<dbReference type="Gene3D" id="3.40.980.10">
    <property type="entry name" value="MoaB/Mog-like domain"/>
    <property type="match status" value="1"/>
</dbReference>
<dbReference type="NCBIfam" id="TIGR00581">
    <property type="entry name" value="moaC"/>
    <property type="match status" value="1"/>
</dbReference>
<protein>
    <submittedName>
        <fullName evidence="4">Cyclic pyranopterin monophosphate synthase accessory protein</fullName>
    </submittedName>
</protein>
<dbReference type="EMBL" id="UOEE01000335">
    <property type="protein sequence ID" value="VAW02208.1"/>
    <property type="molecule type" value="Genomic_DNA"/>
</dbReference>
<gene>
    <name evidence="4" type="ORF">MNBD_ALPHA06-1355</name>
</gene>
<organism evidence="4">
    <name type="scientific">hydrothermal vent metagenome</name>
    <dbReference type="NCBI Taxonomy" id="652676"/>
    <lineage>
        <taxon>unclassified sequences</taxon>
        <taxon>metagenomes</taxon>
        <taxon>ecological metagenomes</taxon>
    </lineage>
</organism>
<comment type="pathway">
    <text evidence="1">Cofactor biosynthesis; molybdopterin biosynthesis.</text>
</comment>
<dbReference type="InterPro" id="IPR036425">
    <property type="entry name" value="MoaB/Mog-like_dom_sf"/>
</dbReference>
<dbReference type="PANTHER" id="PTHR22960:SF0">
    <property type="entry name" value="MOLYBDENUM COFACTOR BIOSYNTHESIS PROTEIN 1"/>
    <property type="match status" value="1"/>
</dbReference>
<dbReference type="InterPro" id="IPR002820">
    <property type="entry name" value="Mopterin_CF_biosynth-C_dom"/>
</dbReference>
<dbReference type="SUPFAM" id="SSF53218">
    <property type="entry name" value="Molybdenum cofactor biosynthesis proteins"/>
    <property type="match status" value="1"/>
</dbReference>
<evidence type="ECO:0000259" key="3">
    <source>
        <dbReference type="Pfam" id="PF01967"/>
    </source>
</evidence>
<dbReference type="UniPathway" id="UPA00344"/>
<dbReference type="Gene3D" id="3.30.70.640">
    <property type="entry name" value="Molybdopterin cofactor biosynthesis C (MoaC) domain"/>
    <property type="match status" value="1"/>
</dbReference>
<dbReference type="GO" id="GO:0061799">
    <property type="term" value="F:cyclic pyranopterin monophosphate synthase activity"/>
    <property type="evidence" value="ECO:0007669"/>
    <property type="project" value="TreeGrafter"/>
</dbReference>
<evidence type="ECO:0000256" key="2">
    <source>
        <dbReference type="ARBA" id="ARBA00023150"/>
    </source>
</evidence>
<dbReference type="PANTHER" id="PTHR22960">
    <property type="entry name" value="MOLYBDOPTERIN COFACTOR SYNTHESIS PROTEIN A"/>
    <property type="match status" value="1"/>
</dbReference>
<accession>A0A3B0SAS6</accession>
<feature type="domain" description="Molybdopterin cofactor biosynthesis C (MoaC)" evidence="3">
    <location>
        <begin position="12"/>
        <end position="147"/>
    </location>
</feature>
<dbReference type="AlphaFoldDB" id="A0A3B0SAS6"/>